<proteinExistence type="inferred from homology"/>
<keyword evidence="5 6" id="KW-0472">Membrane</keyword>
<evidence type="ECO:0000256" key="4">
    <source>
        <dbReference type="ARBA" id="ARBA00022989"/>
    </source>
</evidence>
<organism evidence="8 9">
    <name type="scientific">Bacillus yapensis</name>
    <dbReference type="NCBI Taxonomy" id="2492960"/>
    <lineage>
        <taxon>Bacteria</taxon>
        <taxon>Bacillati</taxon>
        <taxon>Bacillota</taxon>
        <taxon>Bacilli</taxon>
        <taxon>Bacillales</taxon>
        <taxon>Bacillaceae</taxon>
        <taxon>Bacillus</taxon>
    </lineage>
</organism>
<dbReference type="AlphaFoldDB" id="A0A431VZ71"/>
<comment type="caution">
    <text evidence="8">The sequence shown here is derived from an EMBL/GenBank/DDBJ whole genome shotgun (WGS) entry which is preliminary data.</text>
</comment>
<dbReference type="GO" id="GO:0016020">
    <property type="term" value="C:membrane"/>
    <property type="evidence" value="ECO:0007669"/>
    <property type="project" value="UniProtKB-SubCell"/>
</dbReference>
<feature type="transmembrane region" description="Helical" evidence="6">
    <location>
        <begin position="195"/>
        <end position="212"/>
    </location>
</feature>
<dbReference type="InterPro" id="IPR050638">
    <property type="entry name" value="AA-Vitamin_Transporters"/>
</dbReference>
<feature type="transmembrane region" description="Helical" evidence="6">
    <location>
        <begin position="140"/>
        <end position="158"/>
    </location>
</feature>
<accession>A0A431VZ71</accession>
<comment type="similarity">
    <text evidence="2">Belongs to the EamA transporter family.</text>
</comment>
<evidence type="ECO:0000256" key="6">
    <source>
        <dbReference type="SAM" id="Phobius"/>
    </source>
</evidence>
<feature type="transmembrane region" description="Helical" evidence="6">
    <location>
        <begin position="282"/>
        <end position="301"/>
    </location>
</feature>
<evidence type="ECO:0000256" key="2">
    <source>
        <dbReference type="ARBA" id="ARBA00007362"/>
    </source>
</evidence>
<dbReference type="OrthoDB" id="9810818at2"/>
<protein>
    <submittedName>
        <fullName evidence="8">EamA family transporter</fullName>
    </submittedName>
</protein>
<evidence type="ECO:0000313" key="9">
    <source>
        <dbReference type="Proteomes" id="UP000271374"/>
    </source>
</evidence>
<comment type="subcellular location">
    <subcellularLocation>
        <location evidence="1">Endomembrane system</location>
        <topology evidence="1">Multi-pass membrane protein</topology>
    </subcellularLocation>
</comment>
<dbReference type="Pfam" id="PF00892">
    <property type="entry name" value="EamA"/>
    <property type="match status" value="2"/>
</dbReference>
<dbReference type="InterPro" id="IPR037185">
    <property type="entry name" value="EmrE-like"/>
</dbReference>
<reference evidence="8 9" key="1">
    <citation type="submission" date="2018-12" db="EMBL/GenBank/DDBJ databases">
        <title>Bacillus yapensis draft genome sequence.</title>
        <authorList>
            <person name="Yu L."/>
            <person name="Xu X."/>
            <person name="Tang X."/>
        </authorList>
    </citation>
    <scope>NUCLEOTIDE SEQUENCE [LARGE SCALE GENOMIC DNA]</scope>
    <source>
        <strain evidence="8 9">XXST-01</strain>
    </source>
</reference>
<keyword evidence="3 6" id="KW-0812">Transmembrane</keyword>
<evidence type="ECO:0000259" key="7">
    <source>
        <dbReference type="Pfam" id="PF00892"/>
    </source>
</evidence>
<evidence type="ECO:0000256" key="3">
    <source>
        <dbReference type="ARBA" id="ARBA00022692"/>
    </source>
</evidence>
<name>A0A431VZ71_9BACI</name>
<feature type="transmembrane region" description="Helical" evidence="6">
    <location>
        <begin position="16"/>
        <end position="37"/>
    </location>
</feature>
<dbReference type="SUPFAM" id="SSF103481">
    <property type="entry name" value="Multidrug resistance efflux transporter EmrE"/>
    <property type="match status" value="2"/>
</dbReference>
<evidence type="ECO:0000256" key="5">
    <source>
        <dbReference type="ARBA" id="ARBA00023136"/>
    </source>
</evidence>
<feature type="domain" description="EamA" evidence="7">
    <location>
        <begin position="166"/>
        <end position="299"/>
    </location>
</feature>
<gene>
    <name evidence="8" type="ORF">EKG37_16985</name>
</gene>
<dbReference type="PANTHER" id="PTHR32322:SF2">
    <property type="entry name" value="EAMA DOMAIN-CONTAINING PROTEIN"/>
    <property type="match status" value="1"/>
</dbReference>
<dbReference type="InterPro" id="IPR000620">
    <property type="entry name" value="EamA_dom"/>
</dbReference>
<feature type="transmembrane region" description="Helical" evidence="6">
    <location>
        <begin position="84"/>
        <end position="102"/>
    </location>
</feature>
<feature type="transmembrane region" description="Helical" evidence="6">
    <location>
        <begin position="43"/>
        <end position="64"/>
    </location>
</feature>
<dbReference type="RefSeq" id="WP_126410002.1">
    <property type="nucleotide sequence ID" value="NZ_RXNT01000015.1"/>
</dbReference>
<feature type="transmembrane region" description="Helical" evidence="6">
    <location>
        <begin position="108"/>
        <end position="128"/>
    </location>
</feature>
<feature type="domain" description="EamA" evidence="7">
    <location>
        <begin position="14"/>
        <end position="153"/>
    </location>
</feature>
<feature type="transmembrane region" description="Helical" evidence="6">
    <location>
        <begin position="224"/>
        <end position="246"/>
    </location>
</feature>
<evidence type="ECO:0000256" key="1">
    <source>
        <dbReference type="ARBA" id="ARBA00004127"/>
    </source>
</evidence>
<keyword evidence="4 6" id="KW-1133">Transmembrane helix</keyword>
<keyword evidence="9" id="KW-1185">Reference proteome</keyword>
<evidence type="ECO:0000313" key="8">
    <source>
        <dbReference type="EMBL" id="RTR28443.1"/>
    </source>
</evidence>
<dbReference type="EMBL" id="RXNT01000015">
    <property type="protein sequence ID" value="RTR28443.1"/>
    <property type="molecule type" value="Genomic_DNA"/>
</dbReference>
<dbReference type="PANTHER" id="PTHR32322">
    <property type="entry name" value="INNER MEMBRANE TRANSPORTER"/>
    <property type="match status" value="1"/>
</dbReference>
<feature type="transmembrane region" description="Helical" evidence="6">
    <location>
        <begin position="258"/>
        <end position="276"/>
    </location>
</feature>
<sequence>MNSGNVAVTYSRTKGFIYVILAALLWGVSGTVAQYLFHQQGFSPEWLVVVRLLVSGLLLLGLAYRKEKQRVWSVWKNKKDSLSLILFGIFGMLAVQYTYFAAISYGNAATATVLQYIAPILVTCFLAFRAKRLPTMKEFAAVILAVLGTFLLVTKGNISSLSISGWALFWGLSSAFALAFYTLQPGKLLARWGSLIVVGWGMFIGGIGFTFVHPPWRFEGEWSLYAYLALIFVIILGTVVPFYCYLESLKYIGASETSLLACVEPLSAVICSILWLGVTFGLTEWIGTLCILSTVAILSVLKKS</sequence>
<dbReference type="Proteomes" id="UP000271374">
    <property type="component" value="Unassembled WGS sequence"/>
</dbReference>
<feature type="transmembrane region" description="Helical" evidence="6">
    <location>
        <begin position="164"/>
        <end position="183"/>
    </location>
</feature>